<feature type="region of interest" description="Disordered" evidence="1">
    <location>
        <begin position="110"/>
        <end position="134"/>
    </location>
</feature>
<proteinExistence type="predicted"/>
<feature type="compositionally biased region" description="Basic and acidic residues" evidence="1">
    <location>
        <begin position="110"/>
        <end position="122"/>
    </location>
</feature>
<name>G0U9H0_TRYVY</name>
<evidence type="ECO:0000313" key="2">
    <source>
        <dbReference type="EMBL" id="CCC54256.1"/>
    </source>
</evidence>
<organism evidence="2">
    <name type="scientific">Trypanosoma vivax (strain Y486)</name>
    <dbReference type="NCBI Taxonomy" id="1055687"/>
    <lineage>
        <taxon>Eukaryota</taxon>
        <taxon>Discoba</taxon>
        <taxon>Euglenozoa</taxon>
        <taxon>Kinetoplastea</taxon>
        <taxon>Metakinetoplastina</taxon>
        <taxon>Trypanosomatida</taxon>
        <taxon>Trypanosomatidae</taxon>
        <taxon>Trypanosoma</taxon>
        <taxon>Duttonella</taxon>
    </lineage>
</organism>
<gene>
    <name evidence="2" type="ORF">TVY486_1117400</name>
</gene>
<dbReference type="EMBL" id="HE573027">
    <property type="protein sequence ID" value="CCC54256.1"/>
    <property type="molecule type" value="Genomic_DNA"/>
</dbReference>
<evidence type="ECO:0000256" key="1">
    <source>
        <dbReference type="SAM" id="MobiDB-lite"/>
    </source>
</evidence>
<protein>
    <submittedName>
        <fullName evidence="2">Uncharacterized protein</fullName>
    </submittedName>
</protein>
<dbReference type="AlphaFoldDB" id="G0U9H0"/>
<dbReference type="VEuPathDB" id="TriTrypDB:TvY486_1117400"/>
<reference evidence="2" key="1">
    <citation type="journal article" date="2012" name="Proc. Natl. Acad. Sci. U.S.A.">
        <title>Antigenic diversity is generated by distinct evolutionary mechanisms in African trypanosome species.</title>
        <authorList>
            <person name="Jackson A.P."/>
            <person name="Berry A."/>
            <person name="Aslett M."/>
            <person name="Allison H.C."/>
            <person name="Burton P."/>
            <person name="Vavrova-Anderson J."/>
            <person name="Brown R."/>
            <person name="Browne H."/>
            <person name="Corton N."/>
            <person name="Hauser H."/>
            <person name="Gamble J."/>
            <person name="Gilderthorp R."/>
            <person name="Marcello L."/>
            <person name="McQuillan J."/>
            <person name="Otto T.D."/>
            <person name="Quail M.A."/>
            <person name="Sanders M.J."/>
            <person name="van Tonder A."/>
            <person name="Ginger M.L."/>
            <person name="Field M.C."/>
            <person name="Barry J.D."/>
            <person name="Hertz-Fowler C."/>
            <person name="Berriman M."/>
        </authorList>
    </citation>
    <scope>NUCLEOTIDE SEQUENCE</scope>
    <source>
        <strain evidence="2">Y486</strain>
    </source>
</reference>
<accession>G0U9H0</accession>
<sequence length="613" mass="68491">MLWTAVRFVPKCLSGVIVSWHPFERRGSIRCDDDGRVYVIPNARAFETILTSRTRSLEGAKVKFAPLGHEREVENVITRSRLDPITENSYKQPSPVDFLSAFRVDQDHEVQRTEIGGRRSENPLEPGKTHSSASCDSFELVAGNIVVDLNTLAGTTSTCVVGEERLGDEELMGGLPSPLGKKDLRNAVVLDADTKELLRLRRQVGDESRAREIFQERRRKEIAEKAQERVVLAELQTGIVLSWSQCITAPLYGVITRWSGGQGVVETGNGRQYYIRSAADFLQLIDQKSSAVRGAVVRFNVDSENRRNAREVDVLSLAVRSPLDMVPTLEKREPTKSPVGRSAGVEEVGCGTTSAAAGGGSSSPPPETVQWVHGMVVTWSQQEGQGVIEGDDGIRYVLRDAEAHIVNYETCKFLLNKGRRVKFVSCGISGRLASNVVLFEEEADESVLVEAELQLRQPRLSDGHADEAIASPMSTAYWIGRMDKAGFDTSEVKKMQGKAIAFEEDDNDDKLLDSEDLFKKDHWFNDPRKNIRLPNSDVTAGNLALIGPASMMNIAMKAHNPKKLEKMKDKYYNRLTEPMKEYAWKQAKELAPKYEKRIKEAREKGEEPRFTFY</sequence>